<name>A0AAV0NJV0_9ROSI</name>
<dbReference type="InterPro" id="IPR009078">
    <property type="entry name" value="Ferritin-like_SF"/>
</dbReference>
<evidence type="ECO:0000313" key="2">
    <source>
        <dbReference type="Proteomes" id="UP001154282"/>
    </source>
</evidence>
<dbReference type="PANTHER" id="PTHR23409:SF18">
    <property type="entry name" value="RIBONUCLEOSIDE-DIPHOSPHATE REDUCTASE SUBUNIT M2"/>
    <property type="match status" value="1"/>
</dbReference>
<dbReference type="InterPro" id="IPR012348">
    <property type="entry name" value="RNR-like"/>
</dbReference>
<evidence type="ECO:0000313" key="1">
    <source>
        <dbReference type="EMBL" id="CAI0458878.1"/>
    </source>
</evidence>
<comment type="caution">
    <text evidence="1">The sequence shown here is derived from an EMBL/GenBank/DDBJ whole genome shotgun (WGS) entry which is preliminary data.</text>
</comment>
<dbReference type="PANTHER" id="PTHR23409">
    <property type="entry name" value="RIBONUCLEOSIDE-DIPHOSPHATE REDUCTASE SMALL CHAIN"/>
    <property type="match status" value="1"/>
</dbReference>
<dbReference type="InterPro" id="IPR000358">
    <property type="entry name" value="RNR_small_fam"/>
</dbReference>
<dbReference type="GO" id="GO:0016491">
    <property type="term" value="F:oxidoreductase activity"/>
    <property type="evidence" value="ECO:0007669"/>
    <property type="project" value="InterPro"/>
</dbReference>
<keyword evidence="2" id="KW-1185">Reference proteome</keyword>
<sequence length="48" mass="5522">MNGDLMGQYIEFVDDRLLDCLGCGKIYNVTNTFDWMELISLQGEAEFL</sequence>
<organism evidence="1 2">
    <name type="scientific">Linum tenue</name>
    <dbReference type="NCBI Taxonomy" id="586396"/>
    <lineage>
        <taxon>Eukaryota</taxon>
        <taxon>Viridiplantae</taxon>
        <taxon>Streptophyta</taxon>
        <taxon>Embryophyta</taxon>
        <taxon>Tracheophyta</taxon>
        <taxon>Spermatophyta</taxon>
        <taxon>Magnoliopsida</taxon>
        <taxon>eudicotyledons</taxon>
        <taxon>Gunneridae</taxon>
        <taxon>Pentapetalae</taxon>
        <taxon>rosids</taxon>
        <taxon>fabids</taxon>
        <taxon>Malpighiales</taxon>
        <taxon>Linaceae</taxon>
        <taxon>Linum</taxon>
    </lineage>
</organism>
<gene>
    <name evidence="1" type="ORF">LITE_LOCUS33744</name>
</gene>
<dbReference type="Gene3D" id="1.10.620.20">
    <property type="entry name" value="Ribonucleotide Reductase, subunit A"/>
    <property type="match status" value="1"/>
</dbReference>
<dbReference type="GO" id="GO:0009263">
    <property type="term" value="P:deoxyribonucleotide biosynthetic process"/>
    <property type="evidence" value="ECO:0007669"/>
    <property type="project" value="InterPro"/>
</dbReference>
<protein>
    <submittedName>
        <fullName evidence="1">Uncharacterized protein</fullName>
    </submittedName>
</protein>
<proteinExistence type="predicted"/>
<reference evidence="1" key="1">
    <citation type="submission" date="2022-08" db="EMBL/GenBank/DDBJ databases">
        <authorList>
            <person name="Gutierrez-Valencia J."/>
        </authorList>
    </citation>
    <scope>NUCLEOTIDE SEQUENCE</scope>
</reference>
<accession>A0AAV0NJV0</accession>
<dbReference type="EMBL" id="CAMGYJ010000008">
    <property type="protein sequence ID" value="CAI0458878.1"/>
    <property type="molecule type" value="Genomic_DNA"/>
</dbReference>
<dbReference type="SUPFAM" id="SSF47240">
    <property type="entry name" value="Ferritin-like"/>
    <property type="match status" value="1"/>
</dbReference>
<dbReference type="Proteomes" id="UP001154282">
    <property type="component" value="Unassembled WGS sequence"/>
</dbReference>
<dbReference type="AlphaFoldDB" id="A0AAV0NJV0"/>